<dbReference type="SUPFAM" id="SSF46785">
    <property type="entry name" value="Winged helix' DNA-binding domain"/>
    <property type="match status" value="1"/>
</dbReference>
<dbReference type="Pfam" id="PF01047">
    <property type="entry name" value="MarR"/>
    <property type="match status" value="1"/>
</dbReference>
<organism evidence="2 3">
    <name type="scientific">Micavibrio aeruginosavorus</name>
    <dbReference type="NCBI Taxonomy" id="349221"/>
    <lineage>
        <taxon>Bacteria</taxon>
        <taxon>Pseudomonadati</taxon>
        <taxon>Bdellovibrionota</taxon>
        <taxon>Bdellovibrionia</taxon>
        <taxon>Bdellovibrionales</taxon>
        <taxon>Pseudobdellovibrionaceae</taxon>
        <taxon>Micavibrio</taxon>
    </lineage>
</organism>
<dbReference type="AlphaFoldDB" id="A0A7T5R121"/>
<accession>A0A7T5R121</accession>
<sequence length="183" mass="20687">MKTLPKDLTESKATKIGHVIDHLVDALGGESGCTVRRAVILADIDEFPGTTQTEIINRLKVDKSTLNRDIEWLYDYGCIRRNPGFDGREVRLQIEGYAKKNLDFALDYFDFSHKSLKNFLIQFINLFGEHKPTLRDVKLIATAADRKGSSRQDLLKDLYGGSITTENRAINNLLDMGILVKDN</sequence>
<dbReference type="Gene3D" id="1.10.10.10">
    <property type="entry name" value="Winged helix-like DNA-binding domain superfamily/Winged helix DNA-binding domain"/>
    <property type="match status" value="1"/>
</dbReference>
<dbReference type="InterPro" id="IPR036388">
    <property type="entry name" value="WH-like_DNA-bd_sf"/>
</dbReference>
<dbReference type="EMBL" id="CP066681">
    <property type="protein sequence ID" value="QQG35469.1"/>
    <property type="molecule type" value="Genomic_DNA"/>
</dbReference>
<protein>
    <submittedName>
        <fullName evidence="2">MarR family transcriptional regulator</fullName>
    </submittedName>
</protein>
<evidence type="ECO:0000313" key="2">
    <source>
        <dbReference type="EMBL" id="QQG35469.1"/>
    </source>
</evidence>
<dbReference type="InterPro" id="IPR036390">
    <property type="entry name" value="WH_DNA-bd_sf"/>
</dbReference>
<dbReference type="Proteomes" id="UP000595362">
    <property type="component" value="Chromosome"/>
</dbReference>
<gene>
    <name evidence="2" type="ORF">HYS17_07955</name>
</gene>
<dbReference type="GO" id="GO:0003700">
    <property type="term" value="F:DNA-binding transcription factor activity"/>
    <property type="evidence" value="ECO:0007669"/>
    <property type="project" value="InterPro"/>
</dbReference>
<dbReference type="InterPro" id="IPR000835">
    <property type="entry name" value="HTH_MarR-typ"/>
</dbReference>
<evidence type="ECO:0000259" key="1">
    <source>
        <dbReference type="Pfam" id="PF01047"/>
    </source>
</evidence>
<evidence type="ECO:0000313" key="3">
    <source>
        <dbReference type="Proteomes" id="UP000595362"/>
    </source>
</evidence>
<feature type="domain" description="HTH marR-type" evidence="1">
    <location>
        <begin position="36"/>
        <end position="84"/>
    </location>
</feature>
<name>A0A7T5R121_9BACT</name>
<proteinExistence type="predicted"/>
<reference evidence="2 3" key="1">
    <citation type="submission" date="2020-07" db="EMBL/GenBank/DDBJ databases">
        <title>Huge and variable diversity of episymbiotic CPR bacteria and DPANN archaea in groundwater ecosystems.</title>
        <authorList>
            <person name="He C.Y."/>
            <person name="Keren R."/>
            <person name="Whittaker M."/>
            <person name="Farag I.F."/>
            <person name="Doudna J."/>
            <person name="Cate J.H.D."/>
            <person name="Banfield J.F."/>
        </authorList>
    </citation>
    <scope>NUCLEOTIDE SEQUENCE [LARGE SCALE GENOMIC DNA]</scope>
    <source>
        <strain evidence="2">NC_groundwater_70_Ag_B-0.1um_54_66</strain>
    </source>
</reference>